<sequence length="109" mass="12457">MRLRPLPLVVVPGLLQLVEKVNKKREKGLNFYEGLLNLGFLIDRKYSSKGIVTFNDGLLPKDPDSCSLPNQGRFMQRIRCGSPYSTCTFSGCHCWAKRKRYLTEMSSNQ</sequence>
<gene>
    <name evidence="1" type="ORF">E5288_WYG009366</name>
</gene>
<dbReference type="AlphaFoldDB" id="A0A6B0RB59"/>
<organism evidence="1 2">
    <name type="scientific">Bos mutus</name>
    <name type="common">wild yak</name>
    <dbReference type="NCBI Taxonomy" id="72004"/>
    <lineage>
        <taxon>Eukaryota</taxon>
        <taxon>Metazoa</taxon>
        <taxon>Chordata</taxon>
        <taxon>Craniata</taxon>
        <taxon>Vertebrata</taxon>
        <taxon>Euteleostomi</taxon>
        <taxon>Mammalia</taxon>
        <taxon>Eutheria</taxon>
        <taxon>Laurasiatheria</taxon>
        <taxon>Artiodactyla</taxon>
        <taxon>Ruminantia</taxon>
        <taxon>Pecora</taxon>
        <taxon>Bovidae</taxon>
        <taxon>Bovinae</taxon>
        <taxon>Bos</taxon>
    </lineage>
</organism>
<accession>A0A6B0RB59</accession>
<comment type="caution">
    <text evidence="1">The sequence shown here is derived from an EMBL/GenBank/DDBJ whole genome shotgun (WGS) entry which is preliminary data.</text>
</comment>
<keyword evidence="2" id="KW-1185">Reference proteome</keyword>
<name>A0A6B0RB59_9CETA</name>
<proteinExistence type="predicted"/>
<dbReference type="EMBL" id="VBQZ03000033">
    <property type="protein sequence ID" value="MXQ86512.1"/>
    <property type="molecule type" value="Genomic_DNA"/>
</dbReference>
<evidence type="ECO:0000313" key="2">
    <source>
        <dbReference type="Proteomes" id="UP000322234"/>
    </source>
</evidence>
<reference evidence="1" key="1">
    <citation type="submission" date="2019-10" db="EMBL/GenBank/DDBJ databases">
        <title>The sequence and de novo assembly of the wild yak genome.</title>
        <authorList>
            <person name="Liu Y."/>
        </authorList>
    </citation>
    <scope>NUCLEOTIDE SEQUENCE [LARGE SCALE GENOMIC DNA]</scope>
    <source>
        <strain evidence="1">WY2019</strain>
    </source>
</reference>
<protein>
    <submittedName>
        <fullName evidence="1">Uncharacterized protein</fullName>
    </submittedName>
</protein>
<dbReference type="Proteomes" id="UP000322234">
    <property type="component" value="Unassembled WGS sequence"/>
</dbReference>
<evidence type="ECO:0000313" key="1">
    <source>
        <dbReference type="EMBL" id="MXQ86512.1"/>
    </source>
</evidence>